<dbReference type="EMBL" id="CP036287">
    <property type="protein sequence ID" value="QDU67627.1"/>
    <property type="molecule type" value="Genomic_DNA"/>
</dbReference>
<evidence type="ECO:0000313" key="3">
    <source>
        <dbReference type="Proteomes" id="UP000316921"/>
    </source>
</evidence>
<name>A0A518BKX9_9BACT</name>
<feature type="region of interest" description="Disordered" evidence="1">
    <location>
        <begin position="331"/>
        <end position="354"/>
    </location>
</feature>
<organism evidence="2 3">
    <name type="scientific">Engelhardtia mirabilis</name>
    <dbReference type="NCBI Taxonomy" id="2528011"/>
    <lineage>
        <taxon>Bacteria</taxon>
        <taxon>Pseudomonadati</taxon>
        <taxon>Planctomycetota</taxon>
        <taxon>Planctomycetia</taxon>
        <taxon>Planctomycetia incertae sedis</taxon>
        <taxon>Engelhardtia</taxon>
    </lineage>
</organism>
<keyword evidence="3" id="KW-1185">Reference proteome</keyword>
<protein>
    <submittedName>
        <fullName evidence="2">Uncharacterized protein</fullName>
    </submittedName>
</protein>
<evidence type="ECO:0000256" key="1">
    <source>
        <dbReference type="SAM" id="MobiDB-lite"/>
    </source>
</evidence>
<reference evidence="2 3" key="1">
    <citation type="submission" date="2019-02" db="EMBL/GenBank/DDBJ databases">
        <title>Deep-cultivation of Planctomycetes and their phenomic and genomic characterization uncovers novel biology.</title>
        <authorList>
            <person name="Wiegand S."/>
            <person name="Jogler M."/>
            <person name="Boedeker C."/>
            <person name="Pinto D."/>
            <person name="Vollmers J."/>
            <person name="Rivas-Marin E."/>
            <person name="Kohn T."/>
            <person name="Peeters S.H."/>
            <person name="Heuer A."/>
            <person name="Rast P."/>
            <person name="Oberbeckmann S."/>
            <person name="Bunk B."/>
            <person name="Jeske O."/>
            <person name="Meyerdierks A."/>
            <person name="Storesund J.E."/>
            <person name="Kallscheuer N."/>
            <person name="Luecker S."/>
            <person name="Lage O.M."/>
            <person name="Pohl T."/>
            <person name="Merkel B.J."/>
            <person name="Hornburger P."/>
            <person name="Mueller R.-W."/>
            <person name="Bruemmer F."/>
            <person name="Labrenz M."/>
            <person name="Spormann A.M."/>
            <person name="Op den Camp H."/>
            <person name="Overmann J."/>
            <person name="Amann R."/>
            <person name="Jetten M.S.M."/>
            <person name="Mascher T."/>
            <person name="Medema M.H."/>
            <person name="Devos D.P."/>
            <person name="Kaster A.-K."/>
            <person name="Ovreas L."/>
            <person name="Rohde M."/>
            <person name="Galperin M.Y."/>
            <person name="Jogler C."/>
        </authorList>
    </citation>
    <scope>NUCLEOTIDE SEQUENCE [LARGE SCALE GENOMIC DNA]</scope>
    <source>
        <strain evidence="2 3">Pla133</strain>
    </source>
</reference>
<proteinExistence type="predicted"/>
<dbReference type="KEGG" id="pbap:Pla133_27150"/>
<evidence type="ECO:0000313" key="2">
    <source>
        <dbReference type="EMBL" id="QDU67627.1"/>
    </source>
</evidence>
<gene>
    <name evidence="2" type="ORF">Pla133_27150</name>
</gene>
<accession>A0A518BKX9</accession>
<dbReference type="AlphaFoldDB" id="A0A518BKX9"/>
<sequence length="408" mass="44039">MTNQVRGTSNEAGLSRAKAVLVQLVGVAGLVGLAGCGPKAGAESGAAQAPVDTVWYPTPPAPERLAELSLADLIPLLPPVWIERGTIGGEQALHPVTEEVRDRLRGGERMSDELWRHALVDTGVLRVPRRWPQDLPFAVSMTAPEWLGMARVIVDPRGGRLGAPRCGSLLPEICGTGYFWGLEDATYQELGDLALGRHEIPCEVTVRGGFNGDALEQASRADREDDGKVDCAAWDYPLLWEGTLDLSVEVVASLDEAWTPVSTPEVDAAVSEAVSLRIAERGPGYSDAFAWIRCEPDTELHPELRGLGLALVAELLEDGEVVATNRLPRHPRQSAWSSERDRFGTPSLEDPLGPVPGALARRGAGADGWSLRLRGTSEMIETQWHADRYWSGTVEVSLTDAMKRGAGR</sequence>
<dbReference type="RefSeq" id="WP_145065955.1">
    <property type="nucleotide sequence ID" value="NZ_CP036287.1"/>
</dbReference>
<dbReference type="Proteomes" id="UP000316921">
    <property type="component" value="Chromosome"/>
</dbReference>